<keyword evidence="5" id="KW-0039">Anion exchange</keyword>
<evidence type="ECO:0000256" key="1">
    <source>
        <dbReference type="ARBA" id="ARBA00004651"/>
    </source>
</evidence>
<dbReference type="PANTHER" id="PTHR11453:SF47">
    <property type="entry name" value="ANION EXCHANGE PROTEIN"/>
    <property type="match status" value="1"/>
</dbReference>
<comment type="similarity">
    <text evidence="2 11">Belongs to the anion exchanger (TC 2.A.31) family.</text>
</comment>
<feature type="transmembrane region" description="Helical" evidence="11">
    <location>
        <begin position="867"/>
        <end position="888"/>
    </location>
</feature>
<evidence type="ECO:0000256" key="12">
    <source>
        <dbReference type="SAM" id="Coils"/>
    </source>
</evidence>
<dbReference type="PANTHER" id="PTHR11453">
    <property type="entry name" value="ANION EXCHANGE PROTEIN"/>
    <property type="match status" value="1"/>
</dbReference>
<feature type="transmembrane region" description="Helical" evidence="11">
    <location>
        <begin position="1226"/>
        <end position="1244"/>
    </location>
</feature>
<name>A0AAW2IEB2_9NEOP</name>
<dbReference type="PRINTS" id="PR01231">
    <property type="entry name" value="HCO3TRNSPORT"/>
</dbReference>
<evidence type="ECO:0000259" key="14">
    <source>
        <dbReference type="Pfam" id="PF00955"/>
    </source>
</evidence>
<feature type="compositionally biased region" description="Basic and acidic residues" evidence="13">
    <location>
        <begin position="214"/>
        <end position="227"/>
    </location>
</feature>
<dbReference type="InterPro" id="IPR003020">
    <property type="entry name" value="HCO3_transpt_euk"/>
</dbReference>
<reference evidence="16" key="1">
    <citation type="journal article" date="2024" name="Gigascience">
        <title>Chromosome-level genome of the poultry shaft louse Menopon gallinae provides insight into the host-switching and adaptive evolution of parasitic lice.</title>
        <authorList>
            <person name="Xu Y."/>
            <person name="Ma L."/>
            <person name="Liu S."/>
            <person name="Liang Y."/>
            <person name="Liu Q."/>
            <person name="He Z."/>
            <person name="Tian L."/>
            <person name="Duan Y."/>
            <person name="Cai W."/>
            <person name="Li H."/>
            <person name="Song F."/>
        </authorList>
    </citation>
    <scope>NUCLEOTIDE SEQUENCE</scope>
    <source>
        <strain evidence="16">Cailab_2023a</strain>
    </source>
</reference>
<evidence type="ECO:0000256" key="11">
    <source>
        <dbReference type="RuleBase" id="RU362035"/>
    </source>
</evidence>
<feature type="region of interest" description="Disordered" evidence="13">
    <location>
        <begin position="1258"/>
        <end position="1282"/>
    </location>
</feature>
<keyword evidence="8 11" id="KW-0406">Ion transport</keyword>
<feature type="compositionally biased region" description="Basic and acidic residues" evidence="13">
    <location>
        <begin position="20"/>
        <end position="35"/>
    </location>
</feature>
<dbReference type="Gene3D" id="3.40.930.10">
    <property type="entry name" value="Mannitol-specific EII, Chain A"/>
    <property type="match status" value="1"/>
</dbReference>
<accession>A0AAW2IEB2</accession>
<feature type="coiled-coil region" evidence="12">
    <location>
        <begin position="672"/>
        <end position="699"/>
    </location>
</feature>
<feature type="transmembrane region" description="Helical" evidence="11">
    <location>
        <begin position="784"/>
        <end position="815"/>
    </location>
</feature>
<feature type="transmembrane region" description="Helical" evidence="11">
    <location>
        <begin position="1157"/>
        <end position="1180"/>
    </location>
</feature>
<proteinExistence type="inferred from homology"/>
<evidence type="ECO:0000259" key="15">
    <source>
        <dbReference type="Pfam" id="PF07565"/>
    </source>
</evidence>
<evidence type="ECO:0000256" key="10">
    <source>
        <dbReference type="ARBA" id="ARBA00049347"/>
    </source>
</evidence>
<evidence type="ECO:0000256" key="8">
    <source>
        <dbReference type="ARBA" id="ARBA00023065"/>
    </source>
</evidence>
<evidence type="ECO:0000256" key="13">
    <source>
        <dbReference type="SAM" id="MobiDB-lite"/>
    </source>
</evidence>
<evidence type="ECO:0000256" key="3">
    <source>
        <dbReference type="ARBA" id="ARBA00022448"/>
    </source>
</evidence>
<feature type="region of interest" description="Disordered" evidence="13">
    <location>
        <begin position="1"/>
        <end position="75"/>
    </location>
</feature>
<feature type="compositionally biased region" description="Polar residues" evidence="13">
    <location>
        <begin position="276"/>
        <end position="291"/>
    </location>
</feature>
<feature type="transmembrane region" description="Helical" evidence="11">
    <location>
        <begin position="983"/>
        <end position="1003"/>
    </location>
</feature>
<evidence type="ECO:0000256" key="9">
    <source>
        <dbReference type="ARBA" id="ARBA00023136"/>
    </source>
</evidence>
<evidence type="ECO:0000256" key="6">
    <source>
        <dbReference type="ARBA" id="ARBA00022692"/>
    </source>
</evidence>
<keyword evidence="9 11" id="KW-0472">Membrane</keyword>
<feature type="compositionally biased region" description="Polar residues" evidence="13">
    <location>
        <begin position="63"/>
        <end position="73"/>
    </location>
</feature>
<feature type="transmembrane region" description="Helical" evidence="11">
    <location>
        <begin position="835"/>
        <end position="855"/>
    </location>
</feature>
<dbReference type="Gene3D" id="1.10.287.570">
    <property type="entry name" value="Helical hairpin bin"/>
    <property type="match status" value="1"/>
</dbReference>
<dbReference type="InterPro" id="IPR011531">
    <property type="entry name" value="HCO3_transpt-like_TM_dom"/>
</dbReference>
<dbReference type="FunFam" id="3.40.930.10:FF:000020">
    <property type="entry name" value="Anion exchange protein"/>
    <property type="match status" value="1"/>
</dbReference>
<feature type="compositionally biased region" description="Basic residues" evidence="13">
    <location>
        <begin position="243"/>
        <end position="259"/>
    </location>
</feature>
<comment type="catalytic activity">
    <reaction evidence="10">
        <text>hydrogencarbonate(in) + chloride(out) = hydrogencarbonate(out) + chloride(in)</text>
        <dbReference type="Rhea" id="RHEA:72363"/>
        <dbReference type="ChEBI" id="CHEBI:17544"/>
        <dbReference type="ChEBI" id="CHEBI:17996"/>
    </reaction>
</comment>
<feature type="transmembrane region" description="Helical" evidence="11">
    <location>
        <begin position="1023"/>
        <end position="1049"/>
    </location>
</feature>
<dbReference type="SUPFAM" id="SSF55804">
    <property type="entry name" value="Phoshotransferase/anion transport protein"/>
    <property type="match status" value="1"/>
</dbReference>
<evidence type="ECO:0000313" key="16">
    <source>
        <dbReference type="EMBL" id="KAL0279820.1"/>
    </source>
</evidence>
<keyword evidence="3 11" id="KW-0813">Transport</keyword>
<feature type="compositionally biased region" description="Basic residues" evidence="13">
    <location>
        <begin position="102"/>
        <end position="113"/>
    </location>
</feature>
<evidence type="ECO:0000256" key="2">
    <source>
        <dbReference type="ARBA" id="ARBA00010993"/>
    </source>
</evidence>
<evidence type="ECO:0000256" key="7">
    <source>
        <dbReference type="ARBA" id="ARBA00022989"/>
    </source>
</evidence>
<dbReference type="InterPro" id="IPR013769">
    <property type="entry name" value="Band3_cytoplasmic_dom"/>
</dbReference>
<keyword evidence="7 11" id="KW-1133">Transmembrane helix</keyword>
<feature type="transmembrane region" description="Helical" evidence="11">
    <location>
        <begin position="1132"/>
        <end position="1151"/>
    </location>
</feature>
<dbReference type="InterPro" id="IPR016152">
    <property type="entry name" value="PTrfase/Anion_transptr"/>
</dbReference>
<comment type="subcellular location">
    <subcellularLocation>
        <location evidence="1">Cell membrane</location>
        <topology evidence="1">Multi-pass membrane protein</topology>
    </subcellularLocation>
    <subcellularLocation>
        <location evidence="11">Membrane</location>
        <topology evidence="11">Multi-pass membrane protein</topology>
    </subcellularLocation>
</comment>
<dbReference type="FunFam" id="1.10.287.570:FF:000001">
    <property type="entry name" value="Anion exchange protein"/>
    <property type="match status" value="1"/>
</dbReference>
<keyword evidence="4" id="KW-1003">Cell membrane</keyword>
<feature type="compositionally biased region" description="Acidic residues" evidence="13">
    <location>
        <begin position="1258"/>
        <end position="1274"/>
    </location>
</feature>
<dbReference type="PRINTS" id="PR00165">
    <property type="entry name" value="ANIONEXCHNGR"/>
</dbReference>
<feature type="domain" description="Bicarbonate transporter-like transmembrane" evidence="14">
    <location>
        <begin position="722"/>
        <end position="1260"/>
    </location>
</feature>
<sequence length="1282" mass="144007">MLPRKKFRSISNVEPPVSLDDFRPKPRRKWSESHGVEAGPDLDQEMEKVFSMGNDGERFDVSKISTAPDSNLSRSKRAIGEIDLNLYRKRSYPHVYPPLKSLHFKSSRRKSSPRHSESESAEGNSDPNTSRKNSKTEAESEGQSPPEIPIVVTSDEERDARRDGEGEAPVSERAALSGHDSAFGSSNDAFRRVQFQIGEIQEDPHSPAGEEEDKDKGEPGKCPEGRTSKASKSEAQGGDGEKRRRKHKHHHHHHSRYRKYSLQDDLMARKRAGSEFSPTDSNRKSSFQPEESSLLDEVDVENLESRRFDDIRRYKVPLKNSLSVIRIGRKDGDTMQNVVPLGSDKKMYDHSPHEVFVQLDELCGVGEEREWKETARWIKYEEDVEEGADRWGQPHVASLSFHSLLNLRRCLETGVVLLDLEEKDLPGVAYRVVEQMVIDELIDESDKATVMRALLLRHRHVNEHDRFRFAMRRNFSSYTSLQNLNHDGKPKIVPSMVSMDAFSPKSGSRQDGADHKPNGDFQHHVIDMKEELTYTSSSEDLRRAAKESILRKIPVGAEATTVLVGAVDFLEQPTIAFARLAEGILMPSITEVSIPVRFLFVLLGPPQSDLDYHEIGRSISTLMANDQFHNIAYKATARKELLSAINEFLDDSIVLPPGDWERKALLPFAELKAKSEAIRKRKNKRLKEAQSEDEAQQKALLLAGGDGKKPPYYDPLKRTKKPFGGMINDVKRRFPNYKSDITDGLNLQCLAASIFMYFAALSGAITFGGLMGDKTHNLIGISETLVATCIAGTVFALLAGQPLVIVGTTGPLLLFDESLFTFCESNEIDFLRMRVYIGIWLGIIALVVVCVEGSVFVKMFTRFTEEIFASLISLLYIVESVMKLFSLYDSHPLLSLEDYCNQTCNPSENAESMYVNASFLPEENVTNYMSPAFIKDEGPKNQPNTALFCTILALGTFFIAYYLRQFRNSKFLGRSARRALGDFGVPIAIIVMVMMDYFVPNTYTEKLQVPEGLEPSKSEVRGWLISPIGVELWVAFAAAGPALLVYILLFMETHITELIIDKKDRKLKKGSGFHLDIVVLCMINIGCGFVGAPWMCAATVRSIAHVSAVTVMSRTHAPGDKPHIIEVKEQRMSALIVAILVGISVLMSPLLRLVPMAVLFGVFLYMGVSSTNGIQFFDRLKLFFVPVKHHSQATYVRRVQTVKMHLFTVIQLLCLVVLWIVKSTPISLAFPFFLILMVPLRAQLRFLFTPAELRALDSEENDADPDSPEDEPDFYTEAPLPG</sequence>
<dbReference type="EMBL" id="JARGDH010000001">
    <property type="protein sequence ID" value="KAL0279820.1"/>
    <property type="molecule type" value="Genomic_DNA"/>
</dbReference>
<feature type="transmembrane region" description="Helical" evidence="11">
    <location>
        <begin position="945"/>
        <end position="963"/>
    </location>
</feature>
<dbReference type="GO" id="GO:0051453">
    <property type="term" value="P:regulation of intracellular pH"/>
    <property type="evidence" value="ECO:0007669"/>
    <property type="project" value="TreeGrafter"/>
</dbReference>
<dbReference type="Pfam" id="PF07565">
    <property type="entry name" value="Band_3_cyto"/>
    <property type="match status" value="1"/>
</dbReference>
<protein>
    <recommendedName>
        <fullName evidence="11">Anion exchange protein</fullName>
    </recommendedName>
</protein>
<feature type="transmembrane region" description="Helical" evidence="11">
    <location>
        <begin position="1070"/>
        <end position="1086"/>
    </location>
</feature>
<gene>
    <name evidence="16" type="ORF">PYX00_001302</name>
</gene>
<dbReference type="InterPro" id="IPR001717">
    <property type="entry name" value="Anion_exchange"/>
</dbReference>
<evidence type="ECO:0000256" key="4">
    <source>
        <dbReference type="ARBA" id="ARBA00022475"/>
    </source>
</evidence>
<dbReference type="GO" id="GO:0005886">
    <property type="term" value="C:plasma membrane"/>
    <property type="evidence" value="ECO:0007669"/>
    <property type="project" value="UniProtKB-SubCell"/>
</dbReference>
<keyword evidence="12" id="KW-0175">Coiled coil</keyword>
<feature type="region of interest" description="Disordered" evidence="13">
    <location>
        <begin position="96"/>
        <end position="293"/>
    </location>
</feature>
<evidence type="ECO:0000256" key="5">
    <source>
        <dbReference type="ARBA" id="ARBA00022681"/>
    </source>
</evidence>
<dbReference type="NCBIfam" id="TIGR00834">
    <property type="entry name" value="ae"/>
    <property type="match status" value="1"/>
</dbReference>
<dbReference type="Pfam" id="PF00955">
    <property type="entry name" value="HCO3_cotransp"/>
    <property type="match status" value="1"/>
</dbReference>
<dbReference type="GO" id="GO:0008509">
    <property type="term" value="F:monoatomic anion transmembrane transporter activity"/>
    <property type="evidence" value="ECO:0007669"/>
    <property type="project" value="InterPro"/>
</dbReference>
<keyword evidence="6 11" id="KW-0812">Transmembrane</keyword>
<organism evidence="16">
    <name type="scientific">Menopon gallinae</name>
    <name type="common">poultry shaft louse</name>
    <dbReference type="NCBI Taxonomy" id="328185"/>
    <lineage>
        <taxon>Eukaryota</taxon>
        <taxon>Metazoa</taxon>
        <taxon>Ecdysozoa</taxon>
        <taxon>Arthropoda</taxon>
        <taxon>Hexapoda</taxon>
        <taxon>Insecta</taxon>
        <taxon>Pterygota</taxon>
        <taxon>Neoptera</taxon>
        <taxon>Paraneoptera</taxon>
        <taxon>Psocodea</taxon>
        <taxon>Troctomorpha</taxon>
        <taxon>Phthiraptera</taxon>
        <taxon>Amblycera</taxon>
        <taxon>Menoponidae</taxon>
        <taxon>Menopon</taxon>
    </lineage>
</organism>
<feature type="domain" description="Band 3 cytoplasmic" evidence="15">
    <location>
        <begin position="353"/>
        <end position="661"/>
    </location>
</feature>
<feature type="transmembrane region" description="Helical" evidence="11">
    <location>
        <begin position="750"/>
        <end position="772"/>
    </location>
</feature>
<comment type="caution">
    <text evidence="16">The sequence shown here is derived from an EMBL/GenBank/DDBJ whole genome shotgun (WGS) entry which is preliminary data.</text>
</comment>
<dbReference type="GO" id="GO:0015701">
    <property type="term" value="P:bicarbonate transport"/>
    <property type="evidence" value="ECO:0007669"/>
    <property type="project" value="TreeGrafter"/>
</dbReference>
<dbReference type="GO" id="GO:0005452">
    <property type="term" value="F:solute:inorganic anion antiporter activity"/>
    <property type="evidence" value="ECO:0007669"/>
    <property type="project" value="InterPro"/>
</dbReference>